<keyword evidence="2" id="KW-1185">Reference proteome</keyword>
<evidence type="ECO:0000313" key="1">
    <source>
        <dbReference type="EMBL" id="KAG5576596.1"/>
    </source>
</evidence>
<evidence type="ECO:0000313" key="2">
    <source>
        <dbReference type="Proteomes" id="UP000824120"/>
    </source>
</evidence>
<organism evidence="1 2">
    <name type="scientific">Solanum commersonii</name>
    <name type="common">Commerson's wild potato</name>
    <name type="synonym">Commerson's nightshade</name>
    <dbReference type="NCBI Taxonomy" id="4109"/>
    <lineage>
        <taxon>Eukaryota</taxon>
        <taxon>Viridiplantae</taxon>
        <taxon>Streptophyta</taxon>
        <taxon>Embryophyta</taxon>
        <taxon>Tracheophyta</taxon>
        <taxon>Spermatophyta</taxon>
        <taxon>Magnoliopsida</taxon>
        <taxon>eudicotyledons</taxon>
        <taxon>Gunneridae</taxon>
        <taxon>Pentapetalae</taxon>
        <taxon>asterids</taxon>
        <taxon>lamiids</taxon>
        <taxon>Solanales</taxon>
        <taxon>Solanaceae</taxon>
        <taxon>Solanoideae</taxon>
        <taxon>Solaneae</taxon>
        <taxon>Solanum</taxon>
    </lineage>
</organism>
<dbReference type="AlphaFoldDB" id="A0A9J5WN44"/>
<name>A0A9J5WN44_SOLCO</name>
<accession>A0A9J5WN44</accession>
<dbReference type="Proteomes" id="UP000824120">
    <property type="component" value="Chromosome 11"/>
</dbReference>
<sequence>MIPLDFGDDLRPSGLFLSATFGLAISAKLWERVRKYLNKNIKVQLLKNSAEPVGKMCNRLGDSPSAVHRGYKGANKGKQVVFRRDTKFIRRHQASR</sequence>
<comment type="caution">
    <text evidence="1">The sequence shown here is derived from an EMBL/GenBank/DDBJ whole genome shotgun (WGS) entry which is preliminary data.</text>
</comment>
<dbReference type="EMBL" id="JACXVP010000011">
    <property type="protein sequence ID" value="KAG5576596.1"/>
    <property type="molecule type" value="Genomic_DNA"/>
</dbReference>
<reference evidence="1 2" key="1">
    <citation type="submission" date="2020-09" db="EMBL/GenBank/DDBJ databases">
        <title>De no assembly of potato wild relative species, Solanum commersonii.</title>
        <authorList>
            <person name="Cho K."/>
        </authorList>
    </citation>
    <scope>NUCLEOTIDE SEQUENCE [LARGE SCALE GENOMIC DNA]</scope>
    <source>
        <strain evidence="1">LZ3.2</strain>
        <tissue evidence="1">Leaf</tissue>
    </source>
</reference>
<gene>
    <name evidence="1" type="ORF">H5410_056730</name>
</gene>
<proteinExistence type="predicted"/>
<protein>
    <submittedName>
        <fullName evidence="1">Uncharacterized protein</fullName>
    </submittedName>
</protein>